<dbReference type="EMBL" id="QNRQ01000006">
    <property type="protein sequence ID" value="RBP38884.1"/>
    <property type="molecule type" value="Genomic_DNA"/>
</dbReference>
<organism evidence="2 3">
    <name type="scientific">Eoetvoesiella caeni</name>
    <dbReference type="NCBI Taxonomy" id="645616"/>
    <lineage>
        <taxon>Bacteria</taxon>
        <taxon>Pseudomonadati</taxon>
        <taxon>Pseudomonadota</taxon>
        <taxon>Betaproteobacteria</taxon>
        <taxon>Burkholderiales</taxon>
        <taxon>Alcaligenaceae</taxon>
        <taxon>Eoetvoesiella</taxon>
    </lineage>
</organism>
<keyword evidence="1" id="KW-0472">Membrane</keyword>
<dbReference type="RefSeq" id="WP_170139909.1">
    <property type="nucleotide sequence ID" value="NZ_JACCEU010000007.1"/>
</dbReference>
<dbReference type="AlphaFoldDB" id="A0A366H9Q7"/>
<dbReference type="Proteomes" id="UP000253628">
    <property type="component" value="Unassembled WGS sequence"/>
</dbReference>
<evidence type="ECO:0000313" key="2">
    <source>
        <dbReference type="EMBL" id="RBP38884.1"/>
    </source>
</evidence>
<keyword evidence="1" id="KW-1133">Transmembrane helix</keyword>
<keyword evidence="3" id="KW-1185">Reference proteome</keyword>
<proteinExistence type="predicted"/>
<dbReference type="SUPFAM" id="SSF54523">
    <property type="entry name" value="Pili subunits"/>
    <property type="match status" value="1"/>
</dbReference>
<name>A0A366H9Q7_9BURK</name>
<dbReference type="Pfam" id="PF07963">
    <property type="entry name" value="N_methyl"/>
    <property type="match status" value="1"/>
</dbReference>
<feature type="transmembrane region" description="Helical" evidence="1">
    <location>
        <begin position="20"/>
        <end position="42"/>
    </location>
</feature>
<dbReference type="PROSITE" id="PS00409">
    <property type="entry name" value="PROKAR_NTER_METHYL"/>
    <property type="match status" value="1"/>
</dbReference>
<evidence type="ECO:0000256" key="1">
    <source>
        <dbReference type="SAM" id="Phobius"/>
    </source>
</evidence>
<comment type="caution">
    <text evidence="2">The sequence shown here is derived from an EMBL/GenBank/DDBJ whole genome shotgun (WGS) entry which is preliminary data.</text>
</comment>
<dbReference type="InterPro" id="IPR012902">
    <property type="entry name" value="N_methyl_site"/>
</dbReference>
<evidence type="ECO:0000313" key="3">
    <source>
        <dbReference type="Proteomes" id="UP000253628"/>
    </source>
</evidence>
<dbReference type="NCBIfam" id="TIGR02532">
    <property type="entry name" value="IV_pilin_GFxxxE"/>
    <property type="match status" value="1"/>
</dbReference>
<keyword evidence="1" id="KW-0812">Transmembrane</keyword>
<sequence length="174" mass="18715">MQHKSSPPGGRAVRQRGFSLLEVLIVLVIIGIATTTVSVSAFSGGDAQALRKDGLRLAQLFSVAQAEARKGGSPVVWEYDAQGYEFAQATRRLFMPAGIAQAARPAQAQAFDADSSLRPRPWTSDNAIEVRLDPPAANVFNTEWISGPLAVELRDGLNTVRIVRSGNGQYQVLP</sequence>
<protein>
    <submittedName>
        <fullName evidence="2">General secretion pathway protein H</fullName>
    </submittedName>
</protein>
<accession>A0A366H9Q7</accession>
<dbReference type="InterPro" id="IPR045584">
    <property type="entry name" value="Pilin-like"/>
</dbReference>
<reference evidence="2 3" key="1">
    <citation type="submission" date="2018-06" db="EMBL/GenBank/DDBJ databases">
        <title>Genomic Encyclopedia of Type Strains, Phase IV (KMG-IV): sequencing the most valuable type-strain genomes for metagenomic binning, comparative biology and taxonomic classification.</title>
        <authorList>
            <person name="Goeker M."/>
        </authorList>
    </citation>
    <scope>NUCLEOTIDE SEQUENCE [LARGE SCALE GENOMIC DNA]</scope>
    <source>
        <strain evidence="2 3">DSM 25520</strain>
    </source>
</reference>
<gene>
    <name evidence="2" type="ORF">DFR37_106179</name>
</gene>